<evidence type="ECO:0000256" key="1">
    <source>
        <dbReference type="ARBA" id="ARBA00004141"/>
    </source>
</evidence>
<feature type="transmembrane region" description="Helical" evidence="7">
    <location>
        <begin position="45"/>
        <end position="67"/>
    </location>
</feature>
<keyword evidence="3 7" id="KW-1133">Transmembrane helix</keyword>
<gene>
    <name evidence="9" type="primary">Slc2a1</name>
    <name evidence="9" type="ORF">c1_g1_i2</name>
</gene>
<keyword evidence="4 7" id="KW-0472">Membrane</keyword>
<dbReference type="GO" id="GO:0016020">
    <property type="term" value="C:membrane"/>
    <property type="evidence" value="ECO:0007669"/>
    <property type="project" value="UniProtKB-SubCell"/>
</dbReference>
<feature type="transmembrane region" description="Helical" evidence="7">
    <location>
        <begin position="220"/>
        <end position="242"/>
    </location>
</feature>
<evidence type="ECO:0000313" key="9">
    <source>
        <dbReference type="EMBL" id="JAI50329.1"/>
    </source>
</evidence>
<dbReference type="InterPro" id="IPR005828">
    <property type="entry name" value="MFS_sugar_transport-like"/>
</dbReference>
<evidence type="ECO:0000256" key="2">
    <source>
        <dbReference type="ARBA" id="ARBA00022692"/>
    </source>
</evidence>
<name>A0A0K8WH03_BACLA</name>
<dbReference type="PANTHER" id="PTHR23503:SF127">
    <property type="entry name" value="FI08437P-RELATED"/>
    <property type="match status" value="1"/>
</dbReference>
<dbReference type="GO" id="GO:0015149">
    <property type="term" value="F:hexose transmembrane transporter activity"/>
    <property type="evidence" value="ECO:0007669"/>
    <property type="project" value="TreeGrafter"/>
</dbReference>
<comment type="subcellular location">
    <subcellularLocation>
        <location evidence="1">Membrane</location>
        <topology evidence="1">Multi-pass membrane protein</topology>
    </subcellularLocation>
</comment>
<keyword evidence="9" id="KW-0762">Sugar transport</keyword>
<dbReference type="InterPro" id="IPR045263">
    <property type="entry name" value="GLUT"/>
</dbReference>
<feature type="transmembrane region" description="Helical" evidence="7">
    <location>
        <begin position="97"/>
        <end position="118"/>
    </location>
</feature>
<evidence type="ECO:0000256" key="3">
    <source>
        <dbReference type="ARBA" id="ARBA00022989"/>
    </source>
</evidence>
<dbReference type="PRINTS" id="PR00171">
    <property type="entry name" value="SUGRTRNSPORT"/>
</dbReference>
<dbReference type="CDD" id="cd17357">
    <property type="entry name" value="MFS_GLUT_Class1_2_like"/>
    <property type="match status" value="1"/>
</dbReference>
<evidence type="ECO:0000256" key="7">
    <source>
        <dbReference type="SAM" id="Phobius"/>
    </source>
</evidence>
<dbReference type="InterPro" id="IPR036259">
    <property type="entry name" value="MFS_trans_sf"/>
</dbReference>
<evidence type="ECO:0000256" key="4">
    <source>
        <dbReference type="ARBA" id="ARBA00023136"/>
    </source>
</evidence>
<dbReference type="Gene3D" id="1.20.1250.20">
    <property type="entry name" value="MFS general substrate transporter like domains"/>
    <property type="match status" value="1"/>
</dbReference>
<dbReference type="OrthoDB" id="4540492at2759"/>
<dbReference type="AlphaFoldDB" id="A0A0K8WH03"/>
<dbReference type="SUPFAM" id="SSF103473">
    <property type="entry name" value="MFS general substrate transporter"/>
    <property type="match status" value="1"/>
</dbReference>
<feature type="transmembrane region" description="Helical" evidence="7">
    <location>
        <begin position="189"/>
        <end position="208"/>
    </location>
</feature>
<dbReference type="PROSITE" id="PS50850">
    <property type="entry name" value="MFS"/>
    <property type="match status" value="1"/>
</dbReference>
<dbReference type="Pfam" id="PF00083">
    <property type="entry name" value="Sugar_tr"/>
    <property type="match status" value="1"/>
</dbReference>
<feature type="transmembrane region" description="Helical" evidence="7">
    <location>
        <begin position="373"/>
        <end position="395"/>
    </location>
</feature>
<feature type="transmembrane region" description="Helical" evidence="7">
    <location>
        <begin position="157"/>
        <end position="177"/>
    </location>
</feature>
<sequence>MSASLCEEGTYKIAAPGNKQAIKPNEEERLVDQQQDKAGLWSKQLAFVGYGATIGSAIPAGYCIGVMNSPAEFMRDWCNQTLIERYDWELGEMGINILWSTIVSIFLVGGAIGSLTGAKVANRFGRRSSFLYCGVIFIISAILFYTCRMLRSVEALIIARFLAGLASGLTTACLPMYLSEVAPLSMRGVLGVFCPMGLTAGVVIAQVFSLRSVFGNADQWHIAISLYIVLVLICYAPMNYYLESPKWLYIMKGDKVTARQQLEKLRGKVGENAINREILEMEAEANAKNQVSSYKAILSDPKLRLPLIIVCAYQGGQQLSGINAIFYYSVSIFLKAGLSATAAEWTNLAAGSLNLAISLFGPYLMARFNRRPLFLFSTFFSGVFLMAFAVLLYFIDYVSWFAMGCIACIFLYIFFYQFGLGPIPFFIGSELFEVAPRPAAMSLGSLSSWVCNFTVGMLFPTLQEVWGSLVFIPFSLVCILLFLLTKRYLPETKGRDPSQVVQLVANGFKSNIHEDK</sequence>
<reference evidence="9" key="1">
    <citation type="submission" date="2015-06" db="EMBL/GenBank/DDBJ databases">
        <authorList>
            <person name="Hoefler B.C."/>
            <person name="Straight P.D."/>
        </authorList>
    </citation>
    <scope>NUCLEOTIDE SEQUENCE</scope>
</reference>
<keyword evidence="6" id="KW-0813">Transport</keyword>
<evidence type="ECO:0000256" key="6">
    <source>
        <dbReference type="RuleBase" id="RU003346"/>
    </source>
</evidence>
<feature type="transmembrane region" description="Helical" evidence="7">
    <location>
        <begin position="130"/>
        <end position="151"/>
    </location>
</feature>
<comment type="similarity">
    <text evidence="6">Belongs to the major facilitator superfamily. Sugar transporter (TC 2.A.1.1) family.</text>
</comment>
<accession>A0A0K8WH03</accession>
<dbReference type="InterPro" id="IPR005829">
    <property type="entry name" value="Sugar_transporter_CS"/>
</dbReference>
<protein>
    <submittedName>
        <fullName evidence="9">Solute carrier family 2, facilitated glucose transporter member 1</fullName>
    </submittedName>
</protein>
<feature type="transmembrane region" description="Helical" evidence="7">
    <location>
        <begin position="465"/>
        <end position="485"/>
    </location>
</feature>
<dbReference type="InterPro" id="IPR020846">
    <property type="entry name" value="MFS_dom"/>
</dbReference>
<feature type="domain" description="Major facilitator superfamily (MFS) profile" evidence="8">
    <location>
        <begin position="49"/>
        <end position="493"/>
    </location>
</feature>
<dbReference type="NCBIfam" id="TIGR00879">
    <property type="entry name" value="SP"/>
    <property type="match status" value="1"/>
</dbReference>
<dbReference type="GeneID" id="108973237"/>
<proteinExistence type="inferred from homology"/>
<feature type="transmembrane region" description="Helical" evidence="7">
    <location>
        <begin position="401"/>
        <end position="427"/>
    </location>
</feature>
<dbReference type="InterPro" id="IPR003663">
    <property type="entry name" value="Sugar/inositol_transpt"/>
</dbReference>
<dbReference type="PROSITE" id="PS00217">
    <property type="entry name" value="SUGAR_TRANSPORT_2"/>
    <property type="match status" value="1"/>
</dbReference>
<evidence type="ECO:0000256" key="5">
    <source>
        <dbReference type="ARBA" id="ARBA00023180"/>
    </source>
</evidence>
<keyword evidence="5" id="KW-0325">Glycoprotein</keyword>
<organism evidence="9">
    <name type="scientific">Bactrocera latifrons</name>
    <name type="common">Malaysian fruit fly</name>
    <name type="synonym">Chaetodacus latifrons</name>
    <dbReference type="NCBI Taxonomy" id="174628"/>
    <lineage>
        <taxon>Eukaryota</taxon>
        <taxon>Metazoa</taxon>
        <taxon>Ecdysozoa</taxon>
        <taxon>Arthropoda</taxon>
        <taxon>Hexapoda</taxon>
        <taxon>Insecta</taxon>
        <taxon>Pterygota</taxon>
        <taxon>Neoptera</taxon>
        <taxon>Endopterygota</taxon>
        <taxon>Diptera</taxon>
        <taxon>Brachycera</taxon>
        <taxon>Muscomorpha</taxon>
        <taxon>Tephritoidea</taxon>
        <taxon>Tephritidae</taxon>
        <taxon>Bactrocera</taxon>
        <taxon>Bactrocera</taxon>
    </lineage>
</organism>
<keyword evidence="2 7" id="KW-0812">Transmembrane</keyword>
<dbReference type="EMBL" id="GDHF01001985">
    <property type="protein sequence ID" value="JAI50329.1"/>
    <property type="molecule type" value="Transcribed_RNA"/>
</dbReference>
<evidence type="ECO:0000259" key="8">
    <source>
        <dbReference type="PROSITE" id="PS50850"/>
    </source>
</evidence>
<dbReference type="PANTHER" id="PTHR23503">
    <property type="entry name" value="SOLUTE CARRIER FAMILY 2"/>
    <property type="match status" value="1"/>
</dbReference>